<proteinExistence type="predicted"/>
<name>A0A6P8ZL59_THRPL</name>
<dbReference type="InParanoid" id="A0A6P8ZL59"/>
<evidence type="ECO:0000313" key="1">
    <source>
        <dbReference type="Proteomes" id="UP000515158"/>
    </source>
</evidence>
<reference evidence="2" key="1">
    <citation type="submission" date="2025-08" db="UniProtKB">
        <authorList>
            <consortium name="RefSeq"/>
        </authorList>
    </citation>
    <scope>IDENTIFICATION</scope>
    <source>
        <tissue evidence="2">Total insect</tissue>
    </source>
</reference>
<organism evidence="2">
    <name type="scientific">Thrips palmi</name>
    <name type="common">Melon thrips</name>
    <dbReference type="NCBI Taxonomy" id="161013"/>
    <lineage>
        <taxon>Eukaryota</taxon>
        <taxon>Metazoa</taxon>
        <taxon>Ecdysozoa</taxon>
        <taxon>Arthropoda</taxon>
        <taxon>Hexapoda</taxon>
        <taxon>Insecta</taxon>
        <taxon>Pterygota</taxon>
        <taxon>Neoptera</taxon>
        <taxon>Paraneoptera</taxon>
        <taxon>Thysanoptera</taxon>
        <taxon>Terebrantia</taxon>
        <taxon>Thripoidea</taxon>
        <taxon>Thripidae</taxon>
        <taxon>Thrips</taxon>
    </lineage>
</organism>
<keyword evidence="1" id="KW-1185">Reference proteome</keyword>
<dbReference type="RefSeq" id="XP_034238284.1">
    <property type="nucleotide sequence ID" value="XM_034382393.1"/>
</dbReference>
<protein>
    <submittedName>
        <fullName evidence="2">Uncharacterized protein LOC117643467</fullName>
    </submittedName>
</protein>
<dbReference type="GeneID" id="117643467"/>
<gene>
    <name evidence="2" type="primary">LOC117643467</name>
</gene>
<dbReference type="Proteomes" id="UP000515158">
    <property type="component" value="Unplaced"/>
</dbReference>
<accession>A0A6P8ZL59</accession>
<evidence type="ECO:0000313" key="2">
    <source>
        <dbReference type="RefSeq" id="XP_034238284.1"/>
    </source>
</evidence>
<sequence length="122" mass="13483">MSSAAVAMVRKHAANPENLIAGTLQRSLADTCHLLTEGLSTLRTYAESCGAEPDVNQRVARALVKVRAMLCGESGVSAGTPHFRNAPFCCWSKYFREKGRAFCYFCQWALPAAVRRRSRRCV</sequence>
<dbReference type="KEGG" id="tpal:117643467"/>
<dbReference type="AlphaFoldDB" id="A0A6P8ZL59"/>